<dbReference type="EMBL" id="JAZAQF010000001">
    <property type="protein sequence ID" value="MFG3816141.1"/>
    <property type="molecule type" value="Genomic_DNA"/>
</dbReference>
<accession>A0ABW7C523</accession>
<proteinExistence type="predicted"/>
<evidence type="ECO:0000313" key="1">
    <source>
        <dbReference type="EMBL" id="MFG3816141.1"/>
    </source>
</evidence>
<dbReference type="RefSeq" id="WP_393009815.1">
    <property type="nucleotide sequence ID" value="NZ_JAZAQF010000001.1"/>
</dbReference>
<sequence length="80" mass="9209">MQITITLPPDLEGYLLRQAAQANLPLPLIVLQILRQLVPMPPVITTQWPEAVLSYEPSPDFPEFESYRSELIDPQEIEFF</sequence>
<gene>
    <name evidence="1" type="ORF">VPK24_00710</name>
</gene>
<reference evidence="2" key="1">
    <citation type="journal article" date="2024" name="Algal Res.">
        <title>Biochemical, toxicological and genomic investigation of a high-biomass producing Limnothrix strain isolated from Italian shallow drinking water reservoir.</title>
        <authorList>
            <person name="Simonazzi M."/>
            <person name="Shishido T.K."/>
            <person name="Delbaje E."/>
            <person name="Wahlsten M."/>
            <person name="Fewer D.P."/>
            <person name="Sivonen K."/>
            <person name="Pezzolesi L."/>
            <person name="Pistocchi R."/>
        </authorList>
    </citation>
    <scope>NUCLEOTIDE SEQUENCE [LARGE SCALE GENOMIC DNA]</scope>
    <source>
        <strain evidence="2">LRLZ20PSL1</strain>
    </source>
</reference>
<protein>
    <submittedName>
        <fullName evidence="1">Uncharacterized protein</fullName>
    </submittedName>
</protein>
<evidence type="ECO:0000313" key="2">
    <source>
        <dbReference type="Proteomes" id="UP001604335"/>
    </source>
</evidence>
<name>A0ABW7C523_9CYAN</name>
<organism evidence="1 2">
    <name type="scientific">Limnothrix redekei LRLZ20PSL1</name>
    <dbReference type="NCBI Taxonomy" id="3112953"/>
    <lineage>
        <taxon>Bacteria</taxon>
        <taxon>Bacillati</taxon>
        <taxon>Cyanobacteriota</taxon>
        <taxon>Cyanophyceae</taxon>
        <taxon>Pseudanabaenales</taxon>
        <taxon>Pseudanabaenaceae</taxon>
        <taxon>Limnothrix</taxon>
    </lineage>
</organism>
<keyword evidence="2" id="KW-1185">Reference proteome</keyword>
<comment type="caution">
    <text evidence="1">The sequence shown here is derived from an EMBL/GenBank/DDBJ whole genome shotgun (WGS) entry which is preliminary data.</text>
</comment>
<dbReference type="Proteomes" id="UP001604335">
    <property type="component" value="Unassembled WGS sequence"/>
</dbReference>